<comment type="caution">
    <text evidence="3">The sequence shown here is derived from an EMBL/GenBank/DDBJ whole genome shotgun (WGS) entry which is preliminary data.</text>
</comment>
<feature type="domain" description="Integrase catalytic" evidence="2">
    <location>
        <begin position="96"/>
        <end position="221"/>
    </location>
</feature>
<dbReference type="PROSITE" id="PS50994">
    <property type="entry name" value="INTEGRASE"/>
    <property type="match status" value="1"/>
</dbReference>
<dbReference type="Pfam" id="PF14223">
    <property type="entry name" value="Retrotran_gag_2"/>
    <property type="match status" value="1"/>
</dbReference>
<dbReference type="GO" id="GO:0015074">
    <property type="term" value="P:DNA integration"/>
    <property type="evidence" value="ECO:0007669"/>
    <property type="project" value="InterPro"/>
</dbReference>
<dbReference type="InterPro" id="IPR057670">
    <property type="entry name" value="SH3_retrovirus"/>
</dbReference>
<dbReference type="PANTHER" id="PTHR11439:SF521">
    <property type="entry name" value="RNA-DIRECTED DNA POLYMERASE"/>
    <property type="match status" value="1"/>
</dbReference>
<dbReference type="PANTHER" id="PTHR11439">
    <property type="entry name" value="GAG-POL-RELATED RETROTRANSPOSON"/>
    <property type="match status" value="1"/>
</dbReference>
<dbReference type="InterPro" id="IPR012337">
    <property type="entry name" value="RNaseH-like_sf"/>
</dbReference>
<organism evidence="3">
    <name type="scientific">Sesamum calycinum</name>
    <dbReference type="NCBI Taxonomy" id="2727403"/>
    <lineage>
        <taxon>Eukaryota</taxon>
        <taxon>Viridiplantae</taxon>
        <taxon>Streptophyta</taxon>
        <taxon>Embryophyta</taxon>
        <taxon>Tracheophyta</taxon>
        <taxon>Spermatophyta</taxon>
        <taxon>Magnoliopsida</taxon>
        <taxon>eudicotyledons</taxon>
        <taxon>Gunneridae</taxon>
        <taxon>Pentapetalae</taxon>
        <taxon>asterids</taxon>
        <taxon>lamiids</taxon>
        <taxon>Lamiales</taxon>
        <taxon>Pedaliaceae</taxon>
        <taxon>Sesamum</taxon>
    </lineage>
</organism>
<proteinExistence type="predicted"/>
<dbReference type="InterPro" id="IPR043502">
    <property type="entry name" value="DNA/RNA_pol_sf"/>
</dbReference>
<dbReference type="AlphaFoldDB" id="A0AAW2J474"/>
<dbReference type="CDD" id="cd09272">
    <property type="entry name" value="RNase_HI_RT_Ty1"/>
    <property type="match status" value="1"/>
</dbReference>
<dbReference type="Pfam" id="PF25597">
    <property type="entry name" value="SH3_retrovirus"/>
    <property type="match status" value="1"/>
</dbReference>
<reference evidence="3" key="1">
    <citation type="submission" date="2020-06" db="EMBL/GenBank/DDBJ databases">
        <authorList>
            <person name="Li T."/>
            <person name="Hu X."/>
            <person name="Zhang T."/>
            <person name="Song X."/>
            <person name="Zhang H."/>
            <person name="Dai N."/>
            <person name="Sheng W."/>
            <person name="Hou X."/>
            <person name="Wei L."/>
        </authorList>
    </citation>
    <scope>NUCLEOTIDE SEQUENCE</scope>
    <source>
        <strain evidence="3">KEN8</strain>
        <tissue evidence="3">Leaf</tissue>
    </source>
</reference>
<sequence>MVDSKTVMNQVQEFQMILHDLHAEGMKLSESFQVAAMIEKLPPLWKDFKNYLKHKRKEMKLEDLIVRLRIEEDNRLSEMKSGKLQIEAKANLMEQNGNTSIKRKRVDYKAKKGRAKMIKGNCYNCGNLIIWPRIADFLRKIKRMFQSKDEALEAFKLYKNEVQNQLSKTIKAIRSERGGEYGAPFEEFCSEFGIIHQTTAPYSPQSNGIAERKNRTLKEMMNAMLINSGLPQKGHKPSYKYFKVWGCLAKVEVPKPKQIKIWPKTVDCILIGYANNSSAYRFLVHKSTILDIHENTIIESRNVVIFENIFPCKDRKEEESSRKRTREVANGDLQRDEEPRRSKRAKRAKTFGPDFLTYLLENEPRTINEALSSPEAPFWKEAINNEIESIMQNHTWELVDLPSGSKLLGCKWILKRKYKADGSIDKYKARLVAKGFKQKEGLDFFDTYSPVTRITSIRVLIAIAALYDLEIHQMDVKTAFLSGELDEEIYMEQPKGFEFLAKKRRSVDLSNLYMGLADVILGIKISKTSDGLALSQSHYVETILKTFKAYESPPAKTPVDLNLHLAKNKDEPECQIEYSRIIGSLMYIMNCTRPDIAYSVNKLSRFTSNPSKDHWKGLIRVLRYLKYTSNYGLHYTRYPAVLEGYSDANWISDSKDTKSTSGYVFTIGGAVSWKSSKQTCIARSTMESEFIALDKAGEEAEWLRNFLEDIPCWTKPVPAIMVHCDSQSAIGRAQSSMYNGKSRHIHRRHNTIRQLISSGIISIDYIKSKDNLADPLTKGLSRDQVYCLSREMGLKPKN</sequence>
<dbReference type="InterPro" id="IPR013103">
    <property type="entry name" value="RVT_2"/>
</dbReference>
<evidence type="ECO:0000313" key="3">
    <source>
        <dbReference type="EMBL" id="KAL0288543.1"/>
    </source>
</evidence>
<name>A0AAW2J474_9LAMI</name>
<dbReference type="Gene3D" id="3.30.420.10">
    <property type="entry name" value="Ribonuclease H-like superfamily/Ribonuclease H"/>
    <property type="match status" value="1"/>
</dbReference>
<feature type="compositionally biased region" description="Basic and acidic residues" evidence="1">
    <location>
        <begin position="317"/>
        <end position="340"/>
    </location>
</feature>
<dbReference type="EMBL" id="JACGWM010001741">
    <property type="protein sequence ID" value="KAL0288543.1"/>
    <property type="molecule type" value="Genomic_DNA"/>
</dbReference>
<dbReference type="SUPFAM" id="SSF56672">
    <property type="entry name" value="DNA/RNA polymerases"/>
    <property type="match status" value="1"/>
</dbReference>
<protein>
    <submittedName>
        <fullName evidence="3">Retrovirus-related Pol polyprotein from transposon TNT 1-94</fullName>
    </submittedName>
</protein>
<dbReference type="GO" id="GO:0003676">
    <property type="term" value="F:nucleic acid binding"/>
    <property type="evidence" value="ECO:0007669"/>
    <property type="project" value="InterPro"/>
</dbReference>
<feature type="region of interest" description="Disordered" evidence="1">
    <location>
        <begin position="317"/>
        <end position="346"/>
    </location>
</feature>
<reference evidence="3" key="2">
    <citation type="journal article" date="2024" name="Plant">
        <title>Genomic evolution and insights into agronomic trait innovations of Sesamum species.</title>
        <authorList>
            <person name="Miao H."/>
            <person name="Wang L."/>
            <person name="Qu L."/>
            <person name="Liu H."/>
            <person name="Sun Y."/>
            <person name="Le M."/>
            <person name="Wang Q."/>
            <person name="Wei S."/>
            <person name="Zheng Y."/>
            <person name="Lin W."/>
            <person name="Duan Y."/>
            <person name="Cao H."/>
            <person name="Xiong S."/>
            <person name="Wang X."/>
            <person name="Wei L."/>
            <person name="Li C."/>
            <person name="Ma Q."/>
            <person name="Ju M."/>
            <person name="Zhao R."/>
            <person name="Li G."/>
            <person name="Mu C."/>
            <person name="Tian Q."/>
            <person name="Mei H."/>
            <person name="Zhang T."/>
            <person name="Gao T."/>
            <person name="Zhang H."/>
        </authorList>
    </citation>
    <scope>NUCLEOTIDE SEQUENCE</scope>
    <source>
        <strain evidence="3">KEN8</strain>
    </source>
</reference>
<evidence type="ECO:0000256" key="1">
    <source>
        <dbReference type="SAM" id="MobiDB-lite"/>
    </source>
</evidence>
<dbReference type="InterPro" id="IPR001584">
    <property type="entry name" value="Integrase_cat-core"/>
</dbReference>
<dbReference type="Pfam" id="PF07727">
    <property type="entry name" value="RVT_2"/>
    <property type="match status" value="1"/>
</dbReference>
<gene>
    <name evidence="3" type="ORF">Scaly_2727700</name>
</gene>
<dbReference type="SUPFAM" id="SSF53098">
    <property type="entry name" value="Ribonuclease H-like"/>
    <property type="match status" value="1"/>
</dbReference>
<evidence type="ECO:0000259" key="2">
    <source>
        <dbReference type="PROSITE" id="PS50994"/>
    </source>
</evidence>
<accession>A0AAW2J474</accession>
<dbReference type="InterPro" id="IPR036397">
    <property type="entry name" value="RNaseH_sf"/>
</dbReference>